<evidence type="ECO:0000256" key="1">
    <source>
        <dbReference type="ARBA" id="ARBA00022737"/>
    </source>
</evidence>
<feature type="repeat" description="ANK" evidence="3">
    <location>
        <begin position="129"/>
        <end position="161"/>
    </location>
</feature>
<dbReference type="PROSITE" id="PS50088">
    <property type="entry name" value="ANK_REPEAT"/>
    <property type="match status" value="2"/>
</dbReference>
<keyword evidence="1" id="KW-0677">Repeat</keyword>
<name>A0ABY7FRV5_MYAAR</name>
<keyword evidence="5" id="KW-1185">Reference proteome</keyword>
<keyword evidence="2 3" id="KW-0040">ANK repeat</keyword>
<accession>A0ABY7FRV5</accession>
<dbReference type="InterPro" id="IPR036770">
    <property type="entry name" value="Ankyrin_rpt-contain_sf"/>
</dbReference>
<organism evidence="4 5">
    <name type="scientific">Mya arenaria</name>
    <name type="common">Soft-shell clam</name>
    <dbReference type="NCBI Taxonomy" id="6604"/>
    <lineage>
        <taxon>Eukaryota</taxon>
        <taxon>Metazoa</taxon>
        <taxon>Spiralia</taxon>
        <taxon>Lophotrochozoa</taxon>
        <taxon>Mollusca</taxon>
        <taxon>Bivalvia</taxon>
        <taxon>Autobranchia</taxon>
        <taxon>Heteroconchia</taxon>
        <taxon>Euheterodonta</taxon>
        <taxon>Imparidentia</taxon>
        <taxon>Neoheterodontei</taxon>
        <taxon>Myida</taxon>
        <taxon>Myoidea</taxon>
        <taxon>Myidae</taxon>
        <taxon>Mya</taxon>
    </lineage>
</organism>
<dbReference type="Pfam" id="PF12796">
    <property type="entry name" value="Ank_2"/>
    <property type="match status" value="2"/>
</dbReference>
<evidence type="ECO:0000256" key="3">
    <source>
        <dbReference type="PROSITE-ProRule" id="PRU00023"/>
    </source>
</evidence>
<feature type="repeat" description="ANK" evidence="3">
    <location>
        <begin position="64"/>
        <end position="96"/>
    </location>
</feature>
<dbReference type="EMBL" id="CP111024">
    <property type="protein sequence ID" value="WAR23599.1"/>
    <property type="molecule type" value="Genomic_DNA"/>
</dbReference>
<dbReference type="SMART" id="SM00248">
    <property type="entry name" value="ANK"/>
    <property type="match status" value="5"/>
</dbReference>
<dbReference type="Gene3D" id="1.25.40.20">
    <property type="entry name" value="Ankyrin repeat-containing domain"/>
    <property type="match status" value="2"/>
</dbReference>
<sequence>MNFEEAYPDTIGSVALAARAGRPADVKDNRGWIAVHEAAYFGHDKCLNQLLQRNIAFATAETFESQTPLHLACSRGHAACVKILLQTGADPNAETKENYTPLWHAVSCNIDCVKLLVDAGALVNHQIYTKETALHRAVNKGKTDIVCYLIGQNADITLRDENGLTPLFISAQMGRLGCVEALVNKAKEKGNKFLKKLCCMLGKYPSFIEDWLEYHQIVDCTNKWAVAKTEIMLAGLLKYYKPEPCDDCKDNKYDFCVENIDLRLSDEDSNHDLEYFRNPLITGAQYDDEPVYENHEELLAPLMELKHLSRRAVVLNMMHRGTFTQTGIESLDIPVHMKEYISLTDIDHPIQNLHLRASKEAHRIEKEIDQFLEQEDKDGVIPRSPVEYEGNPTANIKHKQDIFYMESVVKNFLQDPTMFAWVPDQSMIEEDMYVANDNEDS</sequence>
<evidence type="ECO:0000313" key="4">
    <source>
        <dbReference type="EMBL" id="WAR23599.1"/>
    </source>
</evidence>
<evidence type="ECO:0000256" key="2">
    <source>
        <dbReference type="ARBA" id="ARBA00023043"/>
    </source>
</evidence>
<dbReference type="PROSITE" id="PS50297">
    <property type="entry name" value="ANK_REP_REGION"/>
    <property type="match status" value="2"/>
</dbReference>
<proteinExistence type="predicted"/>
<dbReference type="InterPro" id="IPR002110">
    <property type="entry name" value="Ankyrin_rpt"/>
</dbReference>
<protein>
    <submittedName>
        <fullName evidence="4">ASB3-like protein</fullName>
    </submittedName>
</protein>
<dbReference type="PANTHER" id="PTHR24171:SF10">
    <property type="entry name" value="ANKYRIN REPEAT DOMAIN-CONTAINING PROTEIN 29-LIKE"/>
    <property type="match status" value="1"/>
</dbReference>
<reference evidence="4" key="1">
    <citation type="submission" date="2022-11" db="EMBL/GenBank/DDBJ databases">
        <title>Centuries of genome instability and evolution in soft-shell clam transmissible cancer (bioRxiv).</title>
        <authorList>
            <person name="Hart S.F.M."/>
            <person name="Yonemitsu M.A."/>
            <person name="Giersch R.M."/>
            <person name="Beal B.F."/>
            <person name="Arriagada G."/>
            <person name="Davis B.W."/>
            <person name="Ostrander E.A."/>
            <person name="Goff S.P."/>
            <person name="Metzger M.J."/>
        </authorList>
    </citation>
    <scope>NUCLEOTIDE SEQUENCE</scope>
    <source>
        <strain evidence="4">MELC-2E11</strain>
        <tissue evidence="4">Siphon/mantle</tissue>
    </source>
</reference>
<evidence type="ECO:0000313" key="5">
    <source>
        <dbReference type="Proteomes" id="UP001164746"/>
    </source>
</evidence>
<dbReference type="PANTHER" id="PTHR24171">
    <property type="entry name" value="ANKYRIN REPEAT DOMAIN-CONTAINING PROTEIN 39-RELATED"/>
    <property type="match status" value="1"/>
</dbReference>
<gene>
    <name evidence="4" type="ORF">MAR_037268</name>
</gene>
<dbReference type="SUPFAM" id="SSF48403">
    <property type="entry name" value="Ankyrin repeat"/>
    <property type="match status" value="1"/>
</dbReference>
<dbReference type="Proteomes" id="UP001164746">
    <property type="component" value="Chromosome 13"/>
</dbReference>